<keyword evidence="5" id="KW-0813">Transport</keyword>
<keyword evidence="4" id="KW-1133">Transmembrane helix</keyword>
<evidence type="ECO:0000256" key="1">
    <source>
        <dbReference type="ARBA" id="ARBA00004434"/>
    </source>
</evidence>
<accession>A0A212C3P7</accession>
<organism evidence="9 10">
    <name type="scientific">Cervus elaphus hippelaphus</name>
    <name type="common">European red deer</name>
    <dbReference type="NCBI Taxonomy" id="46360"/>
    <lineage>
        <taxon>Eukaryota</taxon>
        <taxon>Metazoa</taxon>
        <taxon>Chordata</taxon>
        <taxon>Craniata</taxon>
        <taxon>Vertebrata</taxon>
        <taxon>Euteleostomi</taxon>
        <taxon>Mammalia</taxon>
        <taxon>Eutheria</taxon>
        <taxon>Laurasiatheria</taxon>
        <taxon>Artiodactyla</taxon>
        <taxon>Ruminantia</taxon>
        <taxon>Pecora</taxon>
        <taxon>Cervidae</taxon>
        <taxon>Cervinae</taxon>
        <taxon>Cervus</taxon>
    </lineage>
</organism>
<keyword evidence="5" id="KW-0811">Translocation</keyword>
<comment type="subcellular location">
    <subcellularLocation>
        <location evidence="1">Mitochondrion inner membrane</location>
        <topology evidence="1">Single-pass membrane protein</topology>
    </subcellularLocation>
</comment>
<evidence type="ECO:0000256" key="3">
    <source>
        <dbReference type="ARBA" id="ARBA00022792"/>
    </source>
</evidence>
<dbReference type="OrthoDB" id="240298at2759"/>
<evidence type="ECO:0000256" key="8">
    <source>
        <dbReference type="ARBA" id="ARBA00038105"/>
    </source>
</evidence>
<dbReference type="PANTHER" id="PTHR12763">
    <property type="match status" value="1"/>
</dbReference>
<keyword evidence="5" id="KW-0653">Protein transport</keyword>
<dbReference type="InterPro" id="IPR036869">
    <property type="entry name" value="J_dom_sf"/>
</dbReference>
<evidence type="ECO:0000256" key="7">
    <source>
        <dbReference type="ARBA" id="ARBA00023136"/>
    </source>
</evidence>
<sequence length="244" mass="26654">MAPRVGFAPAGEGLRYAGSLQHPAQPSDADLDRGLSFSSYYRGGFEQKMSRREASLILGVSPSASKAKIRAAHRRIMILNHPDKGGTVPSTNALHLAQHPLNKGLWQPGGFASSGVDETRQHQASLVMERQPKGHVLLAPERRTFHTEGNCTVAVNAGELQVLFSRSWLTNATVNTLISCKVKKQKQEWIMKCEASPKFMQKGNLLLVMGSGFIYNREMLGVWCCSLTPLSQILMSAGAKQPKG</sequence>
<dbReference type="PANTHER" id="PTHR12763:SF28">
    <property type="entry name" value="GEO10507P1-RELATED"/>
    <property type="match status" value="1"/>
</dbReference>
<keyword evidence="10" id="KW-1185">Reference proteome</keyword>
<evidence type="ECO:0000256" key="4">
    <source>
        <dbReference type="ARBA" id="ARBA00022989"/>
    </source>
</evidence>
<dbReference type="GO" id="GO:0030150">
    <property type="term" value="P:protein import into mitochondrial matrix"/>
    <property type="evidence" value="ECO:0007669"/>
    <property type="project" value="TreeGrafter"/>
</dbReference>
<evidence type="ECO:0000256" key="6">
    <source>
        <dbReference type="ARBA" id="ARBA00023128"/>
    </source>
</evidence>
<dbReference type="Gene3D" id="1.10.287.110">
    <property type="entry name" value="DnaJ domain"/>
    <property type="match status" value="1"/>
</dbReference>
<name>A0A212C3P7_CEREH</name>
<evidence type="ECO:0000313" key="9">
    <source>
        <dbReference type="EMBL" id="OWK00605.1"/>
    </source>
</evidence>
<dbReference type="GO" id="GO:0001671">
    <property type="term" value="F:ATPase activator activity"/>
    <property type="evidence" value="ECO:0007669"/>
    <property type="project" value="TreeGrafter"/>
</dbReference>
<dbReference type="Proteomes" id="UP000242450">
    <property type="component" value="Chromosome 30"/>
</dbReference>
<reference evidence="9 10" key="1">
    <citation type="journal article" date="2018" name="Mol. Genet. Genomics">
        <title>The red deer Cervus elaphus genome CerEla1.0: sequencing, annotating, genes, and chromosomes.</title>
        <authorList>
            <person name="Bana N.A."/>
            <person name="Nyiri A."/>
            <person name="Nagy J."/>
            <person name="Frank K."/>
            <person name="Nagy T."/>
            <person name="Steger V."/>
            <person name="Schiller M."/>
            <person name="Lakatos P."/>
            <person name="Sugar L."/>
            <person name="Horn P."/>
            <person name="Barta E."/>
            <person name="Orosz L."/>
        </authorList>
    </citation>
    <scope>NUCLEOTIDE SEQUENCE [LARGE SCALE GENOMIC DNA]</scope>
    <source>
        <strain evidence="9">Hungarian</strain>
    </source>
</reference>
<keyword evidence="3" id="KW-0999">Mitochondrion inner membrane</keyword>
<evidence type="ECO:0000313" key="10">
    <source>
        <dbReference type="Proteomes" id="UP000242450"/>
    </source>
</evidence>
<dbReference type="AlphaFoldDB" id="A0A212C3P7"/>
<protein>
    <submittedName>
        <fullName evidence="9">DNAJC15</fullName>
    </submittedName>
</protein>
<evidence type="ECO:0000256" key="5">
    <source>
        <dbReference type="ARBA" id="ARBA00023010"/>
    </source>
</evidence>
<keyword evidence="2" id="KW-0812">Transmembrane</keyword>
<gene>
    <name evidence="9" type="ORF">Celaphus_00016510</name>
</gene>
<dbReference type="EMBL" id="MKHE01000030">
    <property type="protein sequence ID" value="OWK00605.1"/>
    <property type="molecule type" value="Genomic_DNA"/>
</dbReference>
<feature type="non-terminal residue" evidence="9">
    <location>
        <position position="244"/>
    </location>
</feature>
<keyword evidence="6" id="KW-0496">Mitochondrion</keyword>
<dbReference type="GO" id="GO:0001405">
    <property type="term" value="C:PAM complex, Tim23 associated import motor"/>
    <property type="evidence" value="ECO:0007669"/>
    <property type="project" value="TreeGrafter"/>
</dbReference>
<comment type="caution">
    <text evidence="9">The sequence shown here is derived from an EMBL/GenBank/DDBJ whole genome shotgun (WGS) entry which is preliminary data.</text>
</comment>
<keyword evidence="7" id="KW-0472">Membrane</keyword>
<dbReference type="InterPro" id="IPR001623">
    <property type="entry name" value="DnaJ_domain"/>
</dbReference>
<dbReference type="SUPFAM" id="SSF46565">
    <property type="entry name" value="Chaperone J-domain"/>
    <property type="match status" value="1"/>
</dbReference>
<comment type="similarity">
    <text evidence="8">Belongs to the TIM14 family.</text>
</comment>
<dbReference type="CDD" id="cd06257">
    <property type="entry name" value="DnaJ"/>
    <property type="match status" value="1"/>
</dbReference>
<proteinExistence type="inferred from homology"/>
<dbReference type="FunFam" id="1.10.287.110:FF:000001">
    <property type="entry name" value="Import inner membrane translocase subunit tim14"/>
    <property type="match status" value="1"/>
</dbReference>
<evidence type="ECO:0000256" key="2">
    <source>
        <dbReference type="ARBA" id="ARBA00022692"/>
    </source>
</evidence>